<protein>
    <submittedName>
        <fullName evidence="2">Uncharacterized protein</fullName>
    </submittedName>
</protein>
<feature type="transmembrane region" description="Helical" evidence="1">
    <location>
        <begin position="178"/>
        <end position="195"/>
    </location>
</feature>
<evidence type="ECO:0000313" key="3">
    <source>
        <dbReference type="Proteomes" id="UP000272528"/>
    </source>
</evidence>
<reference evidence="3" key="1">
    <citation type="submission" date="2018-12" db="EMBL/GenBank/DDBJ databases">
        <title>Genome sequence of Peanibacillus sp.</title>
        <authorList>
            <person name="Subramani G."/>
            <person name="Srinivasan S."/>
            <person name="Kim M.K."/>
        </authorList>
    </citation>
    <scope>NUCLEOTIDE SEQUENCE [LARGE SCALE GENOMIC DNA]</scope>
    <source>
        <strain evidence="3">18JY67-1</strain>
    </source>
</reference>
<keyword evidence="1" id="KW-1133">Transmembrane helix</keyword>
<dbReference type="AlphaFoldDB" id="A0A3S9A880"/>
<organism evidence="2 3">
    <name type="scientific">Paenibacillus albus</name>
    <dbReference type="NCBI Taxonomy" id="2495582"/>
    <lineage>
        <taxon>Bacteria</taxon>
        <taxon>Bacillati</taxon>
        <taxon>Bacillota</taxon>
        <taxon>Bacilli</taxon>
        <taxon>Bacillales</taxon>
        <taxon>Paenibacillaceae</taxon>
        <taxon>Paenibacillus</taxon>
    </lineage>
</organism>
<keyword evidence="3" id="KW-1185">Reference proteome</keyword>
<name>A0A3S9A880_9BACL</name>
<sequence length="374" mass="41733">MTGLAAGVLTRTDIHNIRHYVQHKYGDLPNERRAEIVADAMQRVVQRQLPDFPAAHKRRISTDLLRSIASGKQMPIQEKHIFEACMTISYEEEPELLAALQEWTERSLGIKLERDVFRAIVDEAKHIMDNPLLALEAWDAVTGAAAVRAEGSGLLAEVIELSDAYGANRGLRGKSRQFLLMTAVLAAAVLGYYASHTLPLFNSKVKQQPMNLISVELKTKQPQAKLLQGGLPKELRYIEVDQTKLVQFLRNKSSLLAEEPYLSAILSAAKASNIHPLLLFAITGQEQAFVPKTSKNASKIANNPFNVFHSWQEFNTTIADSAKIACKTINRISAERPADIDAFLWLNKEYAEDPNWSSGVSSIMVTMVRQIMIE</sequence>
<dbReference type="RefSeq" id="WP_126017651.1">
    <property type="nucleotide sequence ID" value="NZ_CP034437.1"/>
</dbReference>
<evidence type="ECO:0000313" key="2">
    <source>
        <dbReference type="EMBL" id="AZN41945.1"/>
    </source>
</evidence>
<dbReference type="KEGG" id="palb:EJC50_21370"/>
<keyword evidence="1" id="KW-0812">Transmembrane</keyword>
<dbReference type="OrthoDB" id="9805070at2"/>
<accession>A0A3S9A880</accession>
<dbReference type="Proteomes" id="UP000272528">
    <property type="component" value="Chromosome"/>
</dbReference>
<gene>
    <name evidence="2" type="ORF">EJC50_21370</name>
</gene>
<evidence type="ECO:0000256" key="1">
    <source>
        <dbReference type="SAM" id="Phobius"/>
    </source>
</evidence>
<keyword evidence="1" id="KW-0472">Membrane</keyword>
<dbReference type="EMBL" id="CP034437">
    <property type="protein sequence ID" value="AZN41945.1"/>
    <property type="molecule type" value="Genomic_DNA"/>
</dbReference>
<proteinExistence type="predicted"/>